<sequence>MAIVNIYVDGFNLYYGALKRTPYKWLDLGKLAQTLLPEDTIQELHYFTARVSSRTYNPSSAHDQGLYIRALKTVPNLHIKYGHFLTHSVPMYLTDVTPAQKVWVDKTEEKGSDVNLASHLLRDAYTKRFEVAVLITNDSDLAEPVRIVAQEIGLPVGVLNPHQFHSRELRQYATFIKRIRQGDLASSQFPRTLIDRKGTFAKPAGW</sequence>
<dbReference type="CDD" id="cd18722">
    <property type="entry name" value="PIN_NicB-like"/>
    <property type="match status" value="1"/>
</dbReference>
<protein>
    <submittedName>
        <fullName evidence="2">NYN domain-containing protein</fullName>
    </submittedName>
</protein>
<name>A0A4R1LGP4_9BACT</name>
<reference evidence="2 3" key="1">
    <citation type="submission" date="2019-03" db="EMBL/GenBank/DDBJ databases">
        <title>Genomic Encyclopedia of Type Strains, Phase IV (KMG-IV): sequencing the most valuable type-strain genomes for metagenomic binning, comparative biology and taxonomic classification.</title>
        <authorList>
            <person name="Goeker M."/>
        </authorList>
    </citation>
    <scope>NUCLEOTIDE SEQUENCE [LARGE SCALE GENOMIC DNA]</scope>
    <source>
        <strain evidence="2 3">DSM 103428</strain>
    </source>
</reference>
<dbReference type="AlphaFoldDB" id="A0A4R1LGP4"/>
<dbReference type="Pfam" id="PF01936">
    <property type="entry name" value="NYN"/>
    <property type="match status" value="1"/>
</dbReference>
<dbReference type="RefSeq" id="WP_131992160.1">
    <property type="nucleotide sequence ID" value="NZ_SMGK01000001.1"/>
</dbReference>
<gene>
    <name evidence="2" type="ORF">C7378_0878</name>
</gene>
<dbReference type="OrthoDB" id="9809421at2"/>
<evidence type="ECO:0000313" key="2">
    <source>
        <dbReference type="EMBL" id="TCK75879.1"/>
    </source>
</evidence>
<dbReference type="Gene3D" id="3.40.50.1010">
    <property type="entry name" value="5'-nuclease"/>
    <property type="match status" value="1"/>
</dbReference>
<organism evidence="2 3">
    <name type="scientific">Acidipila rosea</name>
    <dbReference type="NCBI Taxonomy" id="768535"/>
    <lineage>
        <taxon>Bacteria</taxon>
        <taxon>Pseudomonadati</taxon>
        <taxon>Acidobacteriota</taxon>
        <taxon>Terriglobia</taxon>
        <taxon>Terriglobales</taxon>
        <taxon>Acidobacteriaceae</taxon>
        <taxon>Acidipila</taxon>
    </lineage>
</organism>
<dbReference type="GO" id="GO:0004540">
    <property type="term" value="F:RNA nuclease activity"/>
    <property type="evidence" value="ECO:0007669"/>
    <property type="project" value="InterPro"/>
</dbReference>
<dbReference type="Proteomes" id="UP000295210">
    <property type="component" value="Unassembled WGS sequence"/>
</dbReference>
<feature type="domain" description="NYN" evidence="1">
    <location>
        <begin position="4"/>
        <end position="176"/>
    </location>
</feature>
<evidence type="ECO:0000259" key="1">
    <source>
        <dbReference type="Pfam" id="PF01936"/>
    </source>
</evidence>
<keyword evidence="3" id="KW-1185">Reference proteome</keyword>
<proteinExistence type="predicted"/>
<dbReference type="InterPro" id="IPR021139">
    <property type="entry name" value="NYN"/>
</dbReference>
<accession>A0A4R1LGP4</accession>
<dbReference type="EMBL" id="SMGK01000001">
    <property type="protein sequence ID" value="TCK75879.1"/>
    <property type="molecule type" value="Genomic_DNA"/>
</dbReference>
<comment type="caution">
    <text evidence="2">The sequence shown here is derived from an EMBL/GenBank/DDBJ whole genome shotgun (WGS) entry which is preliminary data.</text>
</comment>
<evidence type="ECO:0000313" key="3">
    <source>
        <dbReference type="Proteomes" id="UP000295210"/>
    </source>
</evidence>